<evidence type="ECO:0000313" key="2">
    <source>
        <dbReference type="Proteomes" id="UP000887560"/>
    </source>
</evidence>
<organism evidence="2 3">
    <name type="scientific">Meloidogyne floridensis</name>
    <dbReference type="NCBI Taxonomy" id="298350"/>
    <lineage>
        <taxon>Eukaryota</taxon>
        <taxon>Metazoa</taxon>
        <taxon>Ecdysozoa</taxon>
        <taxon>Nematoda</taxon>
        <taxon>Chromadorea</taxon>
        <taxon>Rhabditida</taxon>
        <taxon>Tylenchina</taxon>
        <taxon>Tylenchomorpha</taxon>
        <taxon>Tylenchoidea</taxon>
        <taxon>Meloidogynidae</taxon>
        <taxon>Meloidogyninae</taxon>
        <taxon>Meloidogyne</taxon>
    </lineage>
</organism>
<protein>
    <submittedName>
        <fullName evidence="3">PAZ domain-containing protein</fullName>
    </submittedName>
</protein>
<dbReference type="Proteomes" id="UP000887560">
    <property type="component" value="Unplaced"/>
</dbReference>
<keyword evidence="2" id="KW-1185">Reference proteome</keyword>
<feature type="domain" description="PAZ" evidence="1">
    <location>
        <begin position="10"/>
        <end position="118"/>
    </location>
</feature>
<dbReference type="GO" id="GO:0003723">
    <property type="term" value="F:RNA binding"/>
    <property type="evidence" value="ECO:0007669"/>
    <property type="project" value="InterPro"/>
</dbReference>
<dbReference type="WBParaSite" id="scf7180000418740.g2835">
    <property type="protein sequence ID" value="scf7180000418740.g2835"/>
    <property type="gene ID" value="scf7180000418740.g2835"/>
</dbReference>
<accession>A0A915NLB2</accession>
<sequence>MPNLLEEISKILDCTSENVHLKLANKFERERVLDQLRGKALRTNYFDRKGLKRVIYCEGITTLGSHQILAYGDLHAPFNISVWSYFHVRHRIVLKYPFHQCLHYKNCFYPLELLEICPIDDNETDLVSPIIMKNLRLLHLNE</sequence>
<dbReference type="SUPFAM" id="SSF101690">
    <property type="entry name" value="PAZ domain"/>
    <property type="match status" value="1"/>
</dbReference>
<name>A0A915NLB2_9BILA</name>
<evidence type="ECO:0000259" key="1">
    <source>
        <dbReference type="PROSITE" id="PS50821"/>
    </source>
</evidence>
<reference evidence="3" key="1">
    <citation type="submission" date="2022-11" db="UniProtKB">
        <authorList>
            <consortium name="WormBaseParasite"/>
        </authorList>
    </citation>
    <scope>IDENTIFICATION</scope>
</reference>
<dbReference type="InterPro" id="IPR036085">
    <property type="entry name" value="PAZ_dom_sf"/>
</dbReference>
<proteinExistence type="predicted"/>
<evidence type="ECO:0000313" key="3">
    <source>
        <dbReference type="WBParaSite" id="scf7180000418740.g2835"/>
    </source>
</evidence>
<dbReference type="InterPro" id="IPR003100">
    <property type="entry name" value="PAZ_dom"/>
</dbReference>
<dbReference type="Gene3D" id="2.170.260.10">
    <property type="entry name" value="paz domain"/>
    <property type="match status" value="1"/>
</dbReference>
<dbReference type="PROSITE" id="PS50821">
    <property type="entry name" value="PAZ"/>
    <property type="match status" value="1"/>
</dbReference>
<dbReference type="AlphaFoldDB" id="A0A915NLB2"/>